<dbReference type="Proteomes" id="UP001174694">
    <property type="component" value="Unassembled WGS sequence"/>
</dbReference>
<evidence type="ECO:0000313" key="5">
    <source>
        <dbReference type="EMBL" id="KAJ9138693.1"/>
    </source>
</evidence>
<dbReference type="SMART" id="SM00369">
    <property type="entry name" value="LRR_TYP"/>
    <property type="match status" value="3"/>
</dbReference>
<keyword evidence="2" id="KW-0677">Repeat</keyword>
<evidence type="ECO:0000313" key="6">
    <source>
        <dbReference type="Proteomes" id="UP001174694"/>
    </source>
</evidence>
<feature type="region of interest" description="Disordered" evidence="3">
    <location>
        <begin position="557"/>
        <end position="579"/>
    </location>
</feature>
<keyword evidence="1" id="KW-0433">Leucine-rich repeat</keyword>
<dbReference type="InterPro" id="IPR032675">
    <property type="entry name" value="LRR_dom_sf"/>
</dbReference>
<keyword evidence="6" id="KW-1185">Reference proteome</keyword>
<dbReference type="GO" id="GO:0005737">
    <property type="term" value="C:cytoplasm"/>
    <property type="evidence" value="ECO:0007669"/>
    <property type="project" value="TreeGrafter"/>
</dbReference>
<feature type="domain" description="Disease resistance R13L4/SHOC-2-like LRR" evidence="4">
    <location>
        <begin position="93"/>
        <end position="169"/>
    </location>
</feature>
<proteinExistence type="predicted"/>
<dbReference type="Gene3D" id="3.80.10.10">
    <property type="entry name" value="Ribonuclease Inhibitor"/>
    <property type="match status" value="1"/>
</dbReference>
<dbReference type="InterPro" id="IPR050216">
    <property type="entry name" value="LRR_domain-containing"/>
</dbReference>
<dbReference type="Pfam" id="PF23598">
    <property type="entry name" value="LRR_14"/>
    <property type="match status" value="1"/>
</dbReference>
<accession>A0AA38VLB2</accession>
<protein>
    <submittedName>
        <fullName evidence="5">Leucine-rich repeat-containing protein sog2</fullName>
    </submittedName>
</protein>
<comment type="caution">
    <text evidence="5">The sequence shown here is derived from an EMBL/GenBank/DDBJ whole genome shotgun (WGS) entry which is preliminary data.</text>
</comment>
<dbReference type="AlphaFoldDB" id="A0AA38VLB2"/>
<dbReference type="InterPro" id="IPR001611">
    <property type="entry name" value="Leu-rich_rpt"/>
</dbReference>
<feature type="region of interest" description="Disordered" evidence="3">
    <location>
        <begin position="255"/>
        <end position="289"/>
    </location>
</feature>
<evidence type="ECO:0000256" key="3">
    <source>
        <dbReference type="SAM" id="MobiDB-lite"/>
    </source>
</evidence>
<dbReference type="PANTHER" id="PTHR48051">
    <property type="match status" value="1"/>
</dbReference>
<evidence type="ECO:0000256" key="1">
    <source>
        <dbReference type="ARBA" id="ARBA00022614"/>
    </source>
</evidence>
<dbReference type="PROSITE" id="PS51450">
    <property type="entry name" value="LRR"/>
    <property type="match status" value="1"/>
</dbReference>
<name>A0AA38VLB2_9PEZI</name>
<reference evidence="5" key="1">
    <citation type="submission" date="2022-07" db="EMBL/GenBank/DDBJ databases">
        <title>Fungi with potential for degradation of polypropylene.</title>
        <authorList>
            <person name="Gostincar C."/>
        </authorList>
    </citation>
    <scope>NUCLEOTIDE SEQUENCE</scope>
    <source>
        <strain evidence="5">EXF-13308</strain>
    </source>
</reference>
<dbReference type="EMBL" id="JANBVO010000029">
    <property type="protein sequence ID" value="KAJ9138693.1"/>
    <property type="molecule type" value="Genomic_DNA"/>
</dbReference>
<dbReference type="InterPro" id="IPR003591">
    <property type="entry name" value="Leu-rich_rpt_typical-subtyp"/>
</dbReference>
<dbReference type="InterPro" id="IPR055414">
    <property type="entry name" value="LRR_R13L4/SHOC2-like"/>
</dbReference>
<feature type="region of interest" description="Disordered" evidence="3">
    <location>
        <begin position="220"/>
        <end position="243"/>
    </location>
</feature>
<sequence>MERPPASAPIAASQVVALAREAMKKALEENETQAAEASGVSNELKPGVTVNLSHKNIQKLPEEVVDIIKDQLERLALSHNKLSSFPARFSECTSLRYLNVRNNRISEFPLPLCELKSLEILDLGRNQLRVLPPDIAKLTSLKVFAVQKNQIQELPLCLGDMVSLQMIKLDGNPLIFPPKEVLQVQASSPPNEGFLKDSEVTEVTVTAHIKKFLKQRAQSDRAEADAVAEESSEGTETPRMPPIKRVASGRFPIKVNGNDVPDLRSPALSRPPPIPSRSHYRGLSQQNPALRRPSVMPLTIGNVNERVRSNSETLLPSRAERPTERQRRMEVMSKKAQELGTLDETQANNRFSHYRGLSHGSAMQVPNGGGMAGKSPVSPAEPFLQRPIYVRRLSVLPERKRESKFYDPIVETAKGVLYSVFQIHPMIQMLMSLVNDGTSKRSSLEIVFYNTNVHVEELEQEIQKHDPAAEGEGPGQRENENVQRACITLVNAYVHVCSLLANNVDTFVDNGDPRYIRTLLTLLYNSIMELRVTVSNLPREAGYRRAATRAAFGDTLRPHSRENSVTPTAERPVMNGRPRNGTFIHNPSNLGLRVATDVPIPSMPYINGTGRTATITSVTPRSGESFASISSRGISADVTDEDRMFDKIYLSLKKSSDLVMRTLPQVNNQFAAGLRNSMTQRAPNNIVDRWRILIGMCNTAIQQTEMLQKRLSAIKLNDPGIRSQTTFWILCGNFIDSWAEFGRKVKEFMNKLPLPLDTRTRLRPIQQSMKETTDLIVRSPWAYSVRSGAAASATSPYGSQGLNNPVQLPMTPQSAALGPAVQATVPSTPQSGSFAAAFNGNVFERADALISTGGLSMPSRTGTMTSTSTYGLSSINSTLSSAHDGVMTPNSMLSPAGQVPYRFNVARGAF</sequence>
<evidence type="ECO:0000259" key="4">
    <source>
        <dbReference type="Pfam" id="PF23598"/>
    </source>
</evidence>
<dbReference type="Pfam" id="PF10428">
    <property type="entry name" value="SOG2"/>
    <property type="match status" value="2"/>
</dbReference>
<dbReference type="PANTHER" id="PTHR48051:SF36">
    <property type="entry name" value="CASPASE FAMILY P20 DOMAIN-CONTAINING PROTEIN"/>
    <property type="match status" value="1"/>
</dbReference>
<dbReference type="InterPro" id="IPR019487">
    <property type="entry name" value="RAM_signalling_pathway_SOG2"/>
</dbReference>
<feature type="region of interest" description="Disordered" evidence="3">
    <location>
        <begin position="308"/>
        <end position="327"/>
    </location>
</feature>
<dbReference type="SUPFAM" id="SSF52075">
    <property type="entry name" value="Outer arm dynein light chain 1"/>
    <property type="match status" value="1"/>
</dbReference>
<feature type="compositionally biased region" description="Basic and acidic residues" evidence="3">
    <location>
        <begin position="318"/>
        <end position="327"/>
    </location>
</feature>
<evidence type="ECO:0000256" key="2">
    <source>
        <dbReference type="ARBA" id="ARBA00022737"/>
    </source>
</evidence>
<organism evidence="5 6">
    <name type="scientific">Pleurostoma richardsiae</name>
    <dbReference type="NCBI Taxonomy" id="41990"/>
    <lineage>
        <taxon>Eukaryota</taxon>
        <taxon>Fungi</taxon>
        <taxon>Dikarya</taxon>
        <taxon>Ascomycota</taxon>
        <taxon>Pezizomycotina</taxon>
        <taxon>Sordariomycetes</taxon>
        <taxon>Sordariomycetidae</taxon>
        <taxon>Calosphaeriales</taxon>
        <taxon>Pleurostomataceae</taxon>
        <taxon>Pleurostoma</taxon>
    </lineage>
</organism>
<gene>
    <name evidence="5" type="ORF">NKR23_g8353</name>
</gene>